<dbReference type="STRING" id="561184.SAMN05216376_10244"/>
<sequence>MRAVSARLSSRPAVPVGTSVAPTPAPRHAPVDIPVCDPGPDALACETLRARGQFLARQDDWEQLAKEIATAEAARQQTPGLHSAASMLAEGARRDMTTAIAEAVARGKPREVQAAVAALEPLLAEMPACPVIAQIIAMVHVETARAWRAAPDTGLPASDRQTAFARHMAAATRLNDRFDPFEHQSPLWAVVRCSVLEADPAPQDRVADDFEDLIDLDPGNPWHMWQFGKALRPARFGSWEQLDAQARRTAARTGDLWGSGGYAWIYLGALCEEAGAFARLDAELFVEGLHDILTHHPTQDMANRMAALVGHTLGGPTRAGSTRRRVADCLGWIAQDHLRELHPQVWAEAPERSPGARLDCSAAKPGEVRALDCLTEFYAPALEAGRRLHFGPDGMRMIKGD</sequence>
<proteinExistence type="predicted"/>
<dbReference type="EMBL" id="JSUQ01000012">
    <property type="protein sequence ID" value="KHQ52088.1"/>
    <property type="molecule type" value="Genomic_DNA"/>
</dbReference>
<dbReference type="AlphaFoldDB" id="A0A0B3RZB8"/>
<reference evidence="2 3" key="1">
    <citation type="submission" date="2014-10" db="EMBL/GenBank/DDBJ databases">
        <title>Genome sequence of Ponticoccus sp. strain UMTAT08 isolated from clonal culture of toxic dinoflagellate Alexandrium tamiyavanichii.</title>
        <authorList>
            <person name="Gan H.Y."/>
            <person name="Muhd D.-D."/>
            <person name="Mohd Noor M.E."/>
            <person name="Yeong Y.S."/>
            <person name="Usup G."/>
        </authorList>
    </citation>
    <scope>NUCLEOTIDE SEQUENCE [LARGE SCALE GENOMIC DNA]</scope>
    <source>
        <strain evidence="2 3">UMTAT08</strain>
    </source>
</reference>
<accession>A0A0B3RZB8</accession>
<protein>
    <submittedName>
        <fullName evidence="2">Uncharacterized protein</fullName>
    </submittedName>
</protein>
<name>A0A0B3RZB8_9RHOB</name>
<organism evidence="2 3">
    <name type="scientific">Mameliella alba</name>
    <dbReference type="NCBI Taxonomy" id="561184"/>
    <lineage>
        <taxon>Bacteria</taxon>
        <taxon>Pseudomonadati</taxon>
        <taxon>Pseudomonadota</taxon>
        <taxon>Alphaproteobacteria</taxon>
        <taxon>Rhodobacterales</taxon>
        <taxon>Roseobacteraceae</taxon>
        <taxon>Mameliella</taxon>
    </lineage>
</organism>
<dbReference type="Proteomes" id="UP000030960">
    <property type="component" value="Unassembled WGS sequence"/>
</dbReference>
<feature type="region of interest" description="Disordered" evidence="1">
    <location>
        <begin position="1"/>
        <end position="25"/>
    </location>
</feature>
<dbReference type="PATRIC" id="fig|1515334.3.peg.3122"/>
<comment type="caution">
    <text evidence="2">The sequence shown here is derived from an EMBL/GenBank/DDBJ whole genome shotgun (WGS) entry which is preliminary data.</text>
</comment>
<gene>
    <name evidence="2" type="ORF">OA50_03103</name>
</gene>
<evidence type="ECO:0000313" key="3">
    <source>
        <dbReference type="Proteomes" id="UP000030960"/>
    </source>
</evidence>
<evidence type="ECO:0000256" key="1">
    <source>
        <dbReference type="SAM" id="MobiDB-lite"/>
    </source>
</evidence>
<evidence type="ECO:0000313" key="2">
    <source>
        <dbReference type="EMBL" id="KHQ52088.1"/>
    </source>
</evidence>
<keyword evidence="3" id="KW-1185">Reference proteome</keyword>